<evidence type="ECO:0000313" key="3">
    <source>
        <dbReference type="Proteomes" id="UP000322667"/>
    </source>
</evidence>
<dbReference type="EMBL" id="CM017616">
    <property type="protein sequence ID" value="TYI20094.1"/>
    <property type="molecule type" value="Genomic_DNA"/>
</dbReference>
<feature type="transmembrane region" description="Helical" evidence="1">
    <location>
        <begin position="48"/>
        <end position="70"/>
    </location>
</feature>
<gene>
    <name evidence="2" type="ORF">ES332_A07G211500v1</name>
</gene>
<proteinExistence type="predicted"/>
<sequence>MKISNLKNFFLRDEKVENFNFFLSQKCFCWLFTFLSSNCLLPKDTLEYLFFLPFLFQSFFLWFSSLLFSSSCSSFNSSTSELLFFCDYFSCSLLFFNCFLCFSLVVFCNCFGL</sequence>
<feature type="transmembrane region" description="Helical" evidence="1">
    <location>
        <begin position="82"/>
        <end position="107"/>
    </location>
</feature>
<evidence type="ECO:0000313" key="2">
    <source>
        <dbReference type="EMBL" id="TYI20094.1"/>
    </source>
</evidence>
<keyword evidence="1" id="KW-0472">Membrane</keyword>
<name>A0A5D2PY50_GOSTO</name>
<organism evidence="2 3">
    <name type="scientific">Gossypium tomentosum</name>
    <name type="common">Hawaiian cotton</name>
    <name type="synonym">Gossypium sandvicense</name>
    <dbReference type="NCBI Taxonomy" id="34277"/>
    <lineage>
        <taxon>Eukaryota</taxon>
        <taxon>Viridiplantae</taxon>
        <taxon>Streptophyta</taxon>
        <taxon>Embryophyta</taxon>
        <taxon>Tracheophyta</taxon>
        <taxon>Spermatophyta</taxon>
        <taxon>Magnoliopsida</taxon>
        <taxon>eudicotyledons</taxon>
        <taxon>Gunneridae</taxon>
        <taxon>Pentapetalae</taxon>
        <taxon>rosids</taxon>
        <taxon>malvids</taxon>
        <taxon>Malvales</taxon>
        <taxon>Malvaceae</taxon>
        <taxon>Malvoideae</taxon>
        <taxon>Gossypium</taxon>
    </lineage>
</organism>
<accession>A0A5D2PY50</accession>
<reference evidence="2 3" key="1">
    <citation type="submission" date="2019-07" db="EMBL/GenBank/DDBJ databases">
        <title>WGS assembly of Gossypium tomentosum.</title>
        <authorList>
            <person name="Chen Z.J."/>
            <person name="Sreedasyam A."/>
            <person name="Ando A."/>
            <person name="Song Q."/>
            <person name="De L."/>
            <person name="Hulse-Kemp A."/>
            <person name="Ding M."/>
            <person name="Ye W."/>
            <person name="Kirkbride R."/>
            <person name="Jenkins J."/>
            <person name="Plott C."/>
            <person name="Lovell J."/>
            <person name="Lin Y.-M."/>
            <person name="Vaughn R."/>
            <person name="Liu B."/>
            <person name="Li W."/>
            <person name="Simpson S."/>
            <person name="Scheffler B."/>
            <person name="Saski C."/>
            <person name="Grover C."/>
            <person name="Hu G."/>
            <person name="Conover J."/>
            <person name="Carlson J."/>
            <person name="Shu S."/>
            <person name="Boston L."/>
            <person name="Williams M."/>
            <person name="Peterson D."/>
            <person name="Mcgee K."/>
            <person name="Jones D."/>
            <person name="Wendel J."/>
            <person name="Stelly D."/>
            <person name="Grimwood J."/>
            <person name="Schmutz J."/>
        </authorList>
    </citation>
    <scope>NUCLEOTIDE SEQUENCE [LARGE SCALE GENOMIC DNA]</scope>
    <source>
        <strain evidence="2">7179.01</strain>
    </source>
</reference>
<keyword evidence="3" id="KW-1185">Reference proteome</keyword>
<keyword evidence="1" id="KW-1133">Transmembrane helix</keyword>
<evidence type="ECO:0000256" key="1">
    <source>
        <dbReference type="SAM" id="Phobius"/>
    </source>
</evidence>
<dbReference type="AlphaFoldDB" id="A0A5D2PY50"/>
<dbReference type="Proteomes" id="UP000322667">
    <property type="component" value="Chromosome A07"/>
</dbReference>
<keyword evidence="1" id="KW-0812">Transmembrane</keyword>
<protein>
    <submittedName>
        <fullName evidence="2">Uncharacterized protein</fullName>
    </submittedName>
</protein>